<protein>
    <recommendedName>
        <fullName evidence="4 9">Histone acetyltransferase type B catalytic subunit</fullName>
        <ecNumber evidence="3 9">2.3.1.48</ecNumber>
    </recommendedName>
</protein>
<dbReference type="GO" id="GO:0031509">
    <property type="term" value="P:subtelomeric heterochromatin formation"/>
    <property type="evidence" value="ECO:0007669"/>
    <property type="project" value="InterPro"/>
</dbReference>
<evidence type="ECO:0000256" key="11">
    <source>
        <dbReference type="PIRSR" id="PIRSR038084-2"/>
    </source>
</evidence>
<dbReference type="Gene3D" id="3.40.630.30">
    <property type="match status" value="1"/>
</dbReference>
<evidence type="ECO:0000256" key="5">
    <source>
        <dbReference type="ARBA" id="ARBA00022679"/>
    </source>
</evidence>
<sequence length="505" mass="58146">MAGPDEWLADANQAVTVSLVQQGATAPQEIASFHPKFTYPIFGREEQIFGYQDLSVHLRFAAHDLLPNLEVTWNQKFKTIGDVEATDIEGTLKDWLSPTAFQKTVSYLSDVQDDKAGDAFKPPGERITSYRIKDRSFEVWRGKLADPAVRRILGRMQIFISFFIEGGRHINFDEQVWSLDRWTVFFLYEKLARKPLPHSSAYSFIGYSTAYRYYFYDQDQSQTSVSTIPKAYQKQALFDFTFPLKTPPQHPSRERISQFLILPPYQSQGHGSRLYGALVEAFLSDPTIKEITVEDPNEAFDDLRDFCDLKRLRGNGTFENIKINTGVSIPRSGKLPTSKIIDKTLLQKQRLRNKIAPRQFERLVEMHLLSLIPLQNRRPSSLTEEYGLWRLLAKQRLYKFNRQSLAQLDLPERIDKLEEVFQGVESDYVRLLRGQGGGDDEELDIRPRKAAGSEGTNGSRGKKRAIGRQEEDKESESESYNDNYSDDDEQMEETGRPAKRTKAWR</sequence>
<feature type="region of interest" description="Disordered" evidence="13">
    <location>
        <begin position="436"/>
        <end position="505"/>
    </location>
</feature>
<evidence type="ECO:0000256" key="12">
    <source>
        <dbReference type="PIRSR" id="PIRSR038084-3"/>
    </source>
</evidence>
<keyword evidence="5 9" id="KW-0808">Transferase</keyword>
<proteinExistence type="inferred from homology"/>
<evidence type="ECO:0000256" key="2">
    <source>
        <dbReference type="ARBA" id="ARBA00010543"/>
    </source>
</evidence>
<dbReference type="InterPro" id="IPR016181">
    <property type="entry name" value="Acyl_CoA_acyltransferase"/>
</dbReference>
<dbReference type="Pfam" id="PF21184">
    <property type="entry name" value="HAT1_C_fung"/>
    <property type="match status" value="1"/>
</dbReference>
<reference evidence="15" key="1">
    <citation type="submission" date="2021-03" db="EMBL/GenBank/DDBJ databases">
        <title>Comparative genomics and phylogenomic investigation of the class Geoglossomycetes provide insights into ecological specialization and systematics.</title>
        <authorList>
            <person name="Melie T."/>
            <person name="Pirro S."/>
            <person name="Miller A.N."/>
            <person name="Quandt A."/>
        </authorList>
    </citation>
    <scope>NUCLEOTIDE SEQUENCE</scope>
    <source>
        <strain evidence="15">CAQ_001_2017</strain>
    </source>
</reference>
<evidence type="ECO:0000256" key="1">
    <source>
        <dbReference type="ARBA" id="ARBA00004123"/>
    </source>
</evidence>
<evidence type="ECO:0000256" key="8">
    <source>
        <dbReference type="ARBA" id="ARBA00048017"/>
    </source>
</evidence>
<feature type="binding site" evidence="11">
    <location>
        <position position="297"/>
    </location>
    <ligand>
        <name>acetyl-CoA</name>
        <dbReference type="ChEBI" id="CHEBI:57288"/>
    </ligand>
</feature>
<feature type="region of interest" description="Interaction with histone H4 N-terminus" evidence="11">
    <location>
        <begin position="211"/>
        <end position="213"/>
    </location>
</feature>
<dbReference type="GO" id="GO:0005634">
    <property type="term" value="C:nucleus"/>
    <property type="evidence" value="ECO:0007669"/>
    <property type="project" value="UniProtKB-SubCell"/>
</dbReference>
<organism evidence="15 16">
    <name type="scientific">Trichoglossum hirsutum</name>
    <dbReference type="NCBI Taxonomy" id="265104"/>
    <lineage>
        <taxon>Eukaryota</taxon>
        <taxon>Fungi</taxon>
        <taxon>Dikarya</taxon>
        <taxon>Ascomycota</taxon>
        <taxon>Pezizomycotina</taxon>
        <taxon>Geoglossomycetes</taxon>
        <taxon>Geoglossales</taxon>
        <taxon>Geoglossaceae</taxon>
        <taxon>Trichoglossum</taxon>
    </lineage>
</organism>
<dbReference type="PANTHER" id="PTHR12046">
    <property type="entry name" value="HISTONE ACETYLTRANSFERASE TYPE B CATALYTIC SUBUNIT"/>
    <property type="match status" value="1"/>
</dbReference>
<keyword evidence="16" id="KW-1185">Reference proteome</keyword>
<dbReference type="InterPro" id="IPR037113">
    <property type="entry name" value="Hat1_N_sf"/>
</dbReference>
<evidence type="ECO:0000259" key="14">
    <source>
        <dbReference type="Pfam" id="PF10394"/>
    </source>
</evidence>
<feature type="domain" description="Histone acetyl transferase HAT1 N-terminal" evidence="14">
    <location>
        <begin position="7"/>
        <end position="165"/>
    </location>
</feature>
<dbReference type="InterPro" id="IPR017380">
    <property type="entry name" value="Hist_AcTrfase_B-typ_cat-su"/>
</dbReference>
<dbReference type="Gene3D" id="1.10.10.390">
    <property type="match status" value="1"/>
</dbReference>
<feature type="active site" description="Proton donor/acceptor" evidence="10">
    <location>
        <position position="294"/>
    </location>
</feature>
<feature type="site" description="Interaction with histone H4 N-terminus" evidence="12">
    <location>
        <position position="182"/>
    </location>
</feature>
<comment type="subcellular location">
    <subcellularLocation>
        <location evidence="9">Cytoplasm</location>
    </subcellularLocation>
    <subcellularLocation>
        <location evidence="1 9">Nucleus</location>
    </subcellularLocation>
</comment>
<evidence type="ECO:0000256" key="9">
    <source>
        <dbReference type="PIRNR" id="PIRNR038084"/>
    </source>
</evidence>
<keyword evidence="6 9" id="KW-0539">Nucleus</keyword>
<dbReference type="PIRSF" id="PIRSF038084">
    <property type="entry name" value="HAT-B_cat"/>
    <property type="match status" value="1"/>
</dbReference>
<evidence type="ECO:0000256" key="4">
    <source>
        <dbReference type="ARBA" id="ARBA00021268"/>
    </source>
</evidence>
<evidence type="ECO:0000256" key="13">
    <source>
        <dbReference type="SAM" id="MobiDB-lite"/>
    </source>
</evidence>
<dbReference type="InterPro" id="IPR019467">
    <property type="entry name" value="Hat1_N"/>
</dbReference>
<dbReference type="Gene3D" id="3.90.360.10">
    <property type="entry name" value="Histone acetyl transferase 1 (HAT1), N-terminal domain"/>
    <property type="match status" value="1"/>
</dbReference>
<dbReference type="Proteomes" id="UP000750711">
    <property type="component" value="Unassembled WGS sequence"/>
</dbReference>
<comment type="similarity">
    <text evidence="2 9">Belongs to the HAT1 family.</text>
</comment>
<comment type="function">
    <text evidence="9">Catalytic component of the histone acetylase B (HAT-B) complex. Has intrinsic substrate specificity that modifies lysine in recognition sequence GXGKXG. Involved in DNA double-strand break repair.</text>
</comment>
<comment type="subunit">
    <text evidence="9">Component of the HAT-B complex composed of at least HAT1 and HAT2. The HAT-B complex binds to histone H4 tail.</text>
</comment>
<dbReference type="GO" id="GO:0005737">
    <property type="term" value="C:cytoplasm"/>
    <property type="evidence" value="ECO:0007669"/>
    <property type="project" value="UniProtKB-SubCell"/>
</dbReference>
<comment type="catalytic activity">
    <reaction evidence="8 9">
        <text>L-lysyl-[protein] + acetyl-CoA = N(6)-acetyl-L-lysyl-[protein] + CoA + H(+)</text>
        <dbReference type="Rhea" id="RHEA:45948"/>
        <dbReference type="Rhea" id="RHEA-COMP:9752"/>
        <dbReference type="Rhea" id="RHEA-COMP:10731"/>
        <dbReference type="ChEBI" id="CHEBI:15378"/>
        <dbReference type="ChEBI" id="CHEBI:29969"/>
        <dbReference type="ChEBI" id="CHEBI:57287"/>
        <dbReference type="ChEBI" id="CHEBI:57288"/>
        <dbReference type="ChEBI" id="CHEBI:61930"/>
        <dbReference type="EC" id="2.3.1.48"/>
    </reaction>
</comment>
<accession>A0A9P8LEY6</accession>
<dbReference type="InterPro" id="IPR013523">
    <property type="entry name" value="Hist_AcTrfase_HAT1_C"/>
</dbReference>
<comment type="caution">
    <text evidence="15">The sequence shown here is derived from an EMBL/GenBank/DDBJ whole genome shotgun (WGS) entry which is preliminary data.</text>
</comment>
<dbReference type="EC" id="2.3.1.48" evidence="3 9"/>
<dbReference type="GO" id="GO:0004402">
    <property type="term" value="F:histone acetyltransferase activity"/>
    <property type="evidence" value="ECO:0007669"/>
    <property type="project" value="UniProtKB-UniRule"/>
</dbReference>
<keyword evidence="9" id="KW-0963">Cytoplasm</keyword>
<dbReference type="GO" id="GO:0042393">
    <property type="term" value="F:histone binding"/>
    <property type="evidence" value="ECO:0007669"/>
    <property type="project" value="InterPro"/>
</dbReference>
<feature type="compositionally biased region" description="Acidic residues" evidence="13">
    <location>
        <begin position="472"/>
        <end position="492"/>
    </location>
</feature>
<evidence type="ECO:0000256" key="10">
    <source>
        <dbReference type="PIRSR" id="PIRSR038084-1"/>
    </source>
</evidence>
<evidence type="ECO:0000256" key="3">
    <source>
        <dbReference type="ARBA" id="ARBA00013184"/>
    </source>
</evidence>
<keyword evidence="7 9" id="KW-0012">Acyltransferase</keyword>
<dbReference type="AlphaFoldDB" id="A0A9P8LEY6"/>
<dbReference type="SUPFAM" id="SSF55729">
    <property type="entry name" value="Acyl-CoA N-acyltransferases (Nat)"/>
    <property type="match status" value="1"/>
</dbReference>
<gene>
    <name evidence="15" type="ORF">GP486_002498</name>
</gene>
<feature type="binding site" evidence="11">
    <location>
        <begin position="259"/>
        <end position="261"/>
    </location>
    <ligand>
        <name>acetyl-CoA</name>
        <dbReference type="ChEBI" id="CHEBI:57288"/>
    </ligand>
</feature>
<dbReference type="EMBL" id="JAGHQM010000281">
    <property type="protein sequence ID" value="KAH0562938.1"/>
    <property type="molecule type" value="Genomic_DNA"/>
</dbReference>
<evidence type="ECO:0000313" key="15">
    <source>
        <dbReference type="EMBL" id="KAH0562938.1"/>
    </source>
</evidence>
<dbReference type="GO" id="GO:0000781">
    <property type="term" value="C:chromosome, telomeric region"/>
    <property type="evidence" value="ECO:0007669"/>
    <property type="project" value="GOC"/>
</dbReference>
<feature type="binding site" evidence="11">
    <location>
        <begin position="266"/>
        <end position="272"/>
    </location>
    <ligand>
        <name>acetyl-CoA</name>
        <dbReference type="ChEBI" id="CHEBI:57288"/>
    </ligand>
</feature>
<name>A0A9P8LEY6_9PEZI</name>
<dbReference type="Pfam" id="PF10394">
    <property type="entry name" value="Hat1_N"/>
    <property type="match status" value="1"/>
</dbReference>
<evidence type="ECO:0000313" key="16">
    <source>
        <dbReference type="Proteomes" id="UP000750711"/>
    </source>
</evidence>
<evidence type="ECO:0000256" key="7">
    <source>
        <dbReference type="ARBA" id="ARBA00023315"/>
    </source>
</evidence>
<evidence type="ECO:0000256" key="6">
    <source>
        <dbReference type="ARBA" id="ARBA00023242"/>
    </source>
</evidence>